<name>A0ACB9IM57_9ASTR</name>
<evidence type="ECO:0000313" key="1">
    <source>
        <dbReference type="EMBL" id="KAI3809085.1"/>
    </source>
</evidence>
<dbReference type="EMBL" id="CM042025">
    <property type="protein sequence ID" value="KAI3809085.1"/>
    <property type="molecule type" value="Genomic_DNA"/>
</dbReference>
<evidence type="ECO:0000313" key="2">
    <source>
        <dbReference type="Proteomes" id="UP001056120"/>
    </source>
</evidence>
<reference evidence="2" key="1">
    <citation type="journal article" date="2022" name="Mol. Ecol. Resour.">
        <title>The genomes of chicory, endive, great burdock and yacon provide insights into Asteraceae palaeo-polyploidization history and plant inulin production.</title>
        <authorList>
            <person name="Fan W."/>
            <person name="Wang S."/>
            <person name="Wang H."/>
            <person name="Wang A."/>
            <person name="Jiang F."/>
            <person name="Liu H."/>
            <person name="Zhao H."/>
            <person name="Xu D."/>
            <person name="Zhang Y."/>
        </authorList>
    </citation>
    <scope>NUCLEOTIDE SEQUENCE [LARGE SCALE GENOMIC DNA]</scope>
    <source>
        <strain evidence="2">cv. Yunnan</strain>
    </source>
</reference>
<accession>A0ACB9IM57</accession>
<dbReference type="Proteomes" id="UP001056120">
    <property type="component" value="Linkage Group LG08"/>
</dbReference>
<keyword evidence="2" id="KW-1185">Reference proteome</keyword>
<proteinExistence type="predicted"/>
<protein>
    <submittedName>
        <fullName evidence="1">Uncharacterized protein</fullName>
    </submittedName>
</protein>
<gene>
    <name evidence="1" type="ORF">L1987_25053</name>
</gene>
<comment type="caution">
    <text evidence="1">The sequence shown here is derived from an EMBL/GenBank/DDBJ whole genome shotgun (WGS) entry which is preliminary data.</text>
</comment>
<reference evidence="1 2" key="2">
    <citation type="journal article" date="2022" name="Mol. Ecol. Resour.">
        <title>The genomes of chicory, endive, great burdock and yacon provide insights into Asteraceae paleo-polyploidization history and plant inulin production.</title>
        <authorList>
            <person name="Fan W."/>
            <person name="Wang S."/>
            <person name="Wang H."/>
            <person name="Wang A."/>
            <person name="Jiang F."/>
            <person name="Liu H."/>
            <person name="Zhao H."/>
            <person name="Xu D."/>
            <person name="Zhang Y."/>
        </authorList>
    </citation>
    <scope>NUCLEOTIDE SEQUENCE [LARGE SCALE GENOMIC DNA]</scope>
    <source>
        <strain evidence="2">cv. Yunnan</strain>
        <tissue evidence="1">Leaves</tissue>
    </source>
</reference>
<sequence>MSDTLADLANLLPSELLTGHVPYDFASSSSTESESDDDEIAGLTRSVLFQERLKFPYPVEKRGLNWNASVPTQVRSSPTTPFGQTHEDSWDLIYAAARQVARMKINTNAVNDGVFANGGLLRGPLSNHHYLPDHAMWTENEEVFRQHQFRRRVACGTNYNCGGRCGGFRQSAWPHLPVSKPVPGGGVAVVKKERSGTGMFLPRSYGNIPSEMKRTPACSPTHLPTVFAHPFNKNMGPIIAQPQGPPYQVQPSPPPPHHFNREALAELVTARRNAVMLAKQRPETRMGPPEVVLPQEWTY</sequence>
<organism evidence="1 2">
    <name type="scientific">Smallanthus sonchifolius</name>
    <dbReference type="NCBI Taxonomy" id="185202"/>
    <lineage>
        <taxon>Eukaryota</taxon>
        <taxon>Viridiplantae</taxon>
        <taxon>Streptophyta</taxon>
        <taxon>Embryophyta</taxon>
        <taxon>Tracheophyta</taxon>
        <taxon>Spermatophyta</taxon>
        <taxon>Magnoliopsida</taxon>
        <taxon>eudicotyledons</taxon>
        <taxon>Gunneridae</taxon>
        <taxon>Pentapetalae</taxon>
        <taxon>asterids</taxon>
        <taxon>campanulids</taxon>
        <taxon>Asterales</taxon>
        <taxon>Asteraceae</taxon>
        <taxon>Asteroideae</taxon>
        <taxon>Heliantheae alliance</taxon>
        <taxon>Millerieae</taxon>
        <taxon>Smallanthus</taxon>
    </lineage>
</organism>